<sequence length="196" mass="22948">MSHKELLNEYMNLLLNMSGTFKLLSEKSSEFTHLEQHVVEYIAQQKVAVNLKMIASYLNIPKQQLSVTVRNLEKNGYIVKKQDTVDKRAVLISLTDKAEKVHYERWKQIYNNFTSNLEKLSEEDQRDLTYGLYKTNTMLSKMLNKKIDLQSVQGTMLIPLWGRAYGSEKNKDILDDTEAIWIINQFFYLYLDSPPN</sequence>
<dbReference type="AlphaFoldDB" id="J8A926"/>
<dbReference type="GO" id="GO:0003677">
    <property type="term" value="F:DNA binding"/>
    <property type="evidence" value="ECO:0007669"/>
    <property type="project" value="UniProtKB-KW"/>
</dbReference>
<dbReference type="Pfam" id="PF13463">
    <property type="entry name" value="HTH_27"/>
    <property type="match status" value="1"/>
</dbReference>
<dbReference type="Proteomes" id="UP000006977">
    <property type="component" value="Unassembled WGS sequence"/>
</dbReference>
<dbReference type="SMART" id="SM00347">
    <property type="entry name" value="HTH_MARR"/>
    <property type="match status" value="1"/>
</dbReference>
<dbReference type="PROSITE" id="PS50995">
    <property type="entry name" value="HTH_MARR_2"/>
    <property type="match status" value="1"/>
</dbReference>
<name>J8A926_BACCE</name>
<keyword evidence="3" id="KW-0804">Transcription</keyword>
<dbReference type="InterPro" id="IPR023187">
    <property type="entry name" value="Tscrpt_reg_MarR-type_CS"/>
</dbReference>
<dbReference type="SUPFAM" id="SSF46785">
    <property type="entry name" value="Winged helix' DNA-binding domain"/>
    <property type="match status" value="1"/>
</dbReference>
<evidence type="ECO:0000256" key="2">
    <source>
        <dbReference type="ARBA" id="ARBA00023125"/>
    </source>
</evidence>
<dbReference type="EMBL" id="AHEA01000025">
    <property type="protein sequence ID" value="EJQ78118.1"/>
    <property type="molecule type" value="Genomic_DNA"/>
</dbReference>
<dbReference type="Gene3D" id="1.10.10.10">
    <property type="entry name" value="Winged helix-like DNA-binding domain superfamily/Winged helix DNA-binding domain"/>
    <property type="match status" value="1"/>
</dbReference>
<evidence type="ECO:0000313" key="5">
    <source>
        <dbReference type="EMBL" id="EJQ78118.1"/>
    </source>
</evidence>
<evidence type="ECO:0000256" key="3">
    <source>
        <dbReference type="ARBA" id="ARBA00023163"/>
    </source>
</evidence>
<protein>
    <recommendedName>
        <fullName evidence="4">HTH marR-type domain-containing protein</fullName>
    </recommendedName>
</protein>
<accession>J8A926</accession>
<reference evidence="5 6" key="1">
    <citation type="submission" date="2012-04" db="EMBL/GenBank/DDBJ databases">
        <title>The Genome Sequence of Bacillus cereus HuA4-10.</title>
        <authorList>
            <consortium name="The Broad Institute Genome Sequencing Platform"/>
            <consortium name="The Broad Institute Genome Sequencing Center for Infectious Disease"/>
            <person name="Feldgarden M."/>
            <person name="Van der Auwera G.A."/>
            <person name="Mahillon J."/>
            <person name="Duprez V."/>
            <person name="Timmery S."/>
            <person name="Mattelet C."/>
            <person name="Dierick K."/>
            <person name="Sun M."/>
            <person name="Yu Z."/>
            <person name="Zhu L."/>
            <person name="Hu X."/>
            <person name="Shank E.B."/>
            <person name="Swiecicka I."/>
            <person name="Hansen B.M."/>
            <person name="Andrup L."/>
            <person name="Young S.K."/>
            <person name="Zeng Q."/>
            <person name="Gargeya S."/>
            <person name="Fitzgerald M."/>
            <person name="Haas B."/>
            <person name="Abouelleil A."/>
            <person name="Alvarado L."/>
            <person name="Arachchi H.M."/>
            <person name="Berlin A."/>
            <person name="Chapman S.B."/>
            <person name="Goldberg J."/>
            <person name="Griggs A."/>
            <person name="Gujja S."/>
            <person name="Hansen M."/>
            <person name="Howarth C."/>
            <person name="Imamovic A."/>
            <person name="Larimer J."/>
            <person name="McCowen C."/>
            <person name="Montmayeur A."/>
            <person name="Murphy C."/>
            <person name="Neiman D."/>
            <person name="Pearson M."/>
            <person name="Priest M."/>
            <person name="Roberts A."/>
            <person name="Saif S."/>
            <person name="Shea T."/>
            <person name="Sisk P."/>
            <person name="Sykes S."/>
            <person name="Wortman J."/>
            <person name="Nusbaum C."/>
            <person name="Birren B."/>
        </authorList>
    </citation>
    <scope>NUCLEOTIDE SEQUENCE [LARGE SCALE GENOMIC DNA]</scope>
    <source>
        <strain evidence="5 6">HuA4-10</strain>
    </source>
</reference>
<dbReference type="PANTHER" id="PTHR42756:SF1">
    <property type="entry name" value="TRANSCRIPTIONAL REPRESSOR OF EMRAB OPERON"/>
    <property type="match status" value="1"/>
</dbReference>
<comment type="caution">
    <text evidence="5">The sequence shown here is derived from an EMBL/GenBank/DDBJ whole genome shotgun (WGS) entry which is preliminary data.</text>
</comment>
<gene>
    <name evidence="5" type="ORF">IGC_03130</name>
</gene>
<dbReference type="GO" id="GO:0003700">
    <property type="term" value="F:DNA-binding transcription factor activity"/>
    <property type="evidence" value="ECO:0007669"/>
    <property type="project" value="InterPro"/>
</dbReference>
<dbReference type="PROSITE" id="PS01117">
    <property type="entry name" value="HTH_MARR_1"/>
    <property type="match status" value="1"/>
</dbReference>
<evidence type="ECO:0000256" key="1">
    <source>
        <dbReference type="ARBA" id="ARBA00023015"/>
    </source>
</evidence>
<organism evidence="5 6">
    <name type="scientific">Bacillus cereus HuA4-10</name>
    <dbReference type="NCBI Taxonomy" id="1053206"/>
    <lineage>
        <taxon>Bacteria</taxon>
        <taxon>Bacillati</taxon>
        <taxon>Bacillota</taxon>
        <taxon>Bacilli</taxon>
        <taxon>Bacillales</taxon>
        <taxon>Bacillaceae</taxon>
        <taxon>Bacillus</taxon>
        <taxon>Bacillus cereus group</taxon>
    </lineage>
</organism>
<feature type="domain" description="HTH marR-type" evidence="4">
    <location>
        <begin position="3"/>
        <end position="137"/>
    </location>
</feature>
<dbReference type="InterPro" id="IPR036390">
    <property type="entry name" value="WH_DNA-bd_sf"/>
</dbReference>
<dbReference type="InterPro" id="IPR000835">
    <property type="entry name" value="HTH_MarR-typ"/>
</dbReference>
<dbReference type="InterPro" id="IPR036388">
    <property type="entry name" value="WH-like_DNA-bd_sf"/>
</dbReference>
<proteinExistence type="predicted"/>
<evidence type="ECO:0000259" key="4">
    <source>
        <dbReference type="PROSITE" id="PS50995"/>
    </source>
</evidence>
<dbReference type="HOGENOM" id="CLU_083287_13_0_9"/>
<dbReference type="PATRIC" id="fig|1053206.3.peg.3195"/>
<keyword evidence="1" id="KW-0805">Transcription regulation</keyword>
<dbReference type="PANTHER" id="PTHR42756">
    <property type="entry name" value="TRANSCRIPTIONAL REGULATOR, MARR"/>
    <property type="match status" value="1"/>
</dbReference>
<evidence type="ECO:0000313" key="6">
    <source>
        <dbReference type="Proteomes" id="UP000006977"/>
    </source>
</evidence>
<keyword evidence="2" id="KW-0238">DNA-binding</keyword>